<evidence type="ECO:0000256" key="2">
    <source>
        <dbReference type="ARBA" id="ARBA00023002"/>
    </source>
</evidence>
<protein>
    <submittedName>
        <fullName evidence="4">Prephenate/arogenate dehydrogenase</fullName>
    </submittedName>
</protein>
<proteinExistence type="inferred from homology"/>
<evidence type="ECO:0000259" key="3">
    <source>
        <dbReference type="PROSITE" id="PS51176"/>
    </source>
</evidence>
<keyword evidence="2" id="KW-0560">Oxidoreductase</keyword>
<dbReference type="SUPFAM" id="SSF48179">
    <property type="entry name" value="6-phosphogluconate dehydrogenase C-terminal domain-like"/>
    <property type="match status" value="1"/>
</dbReference>
<comment type="caution">
    <text evidence="4">The sequence shown here is derived from an EMBL/GenBank/DDBJ whole genome shotgun (WGS) entry which is preliminary data.</text>
</comment>
<dbReference type="PANTHER" id="PTHR21363:SF0">
    <property type="entry name" value="PREPHENATE DEHYDROGENASE [NADP(+)]"/>
    <property type="match status" value="1"/>
</dbReference>
<feature type="domain" description="Prephenate/arogenate dehydrogenase" evidence="3">
    <location>
        <begin position="1"/>
        <end position="285"/>
    </location>
</feature>
<sequence>MKIGIVGLGLIGGCLGFDLRSQGHYILGVSRRESTCEKAIKLGSVDQASVDLSLLASAEVVFICTPIGLIVPQVKELITHLPKTTIITDVGSVKTPIVETISPLWENFVGGHPMAGKTDVGIEAAQRNLFVNRPYVLTPVETTPGDAVIIVEEIVRSLGSIIYHCQPEQHDRAVSWISHLPVMVSASLIAACLSEKDPEIATLAQNFASSGFRDTSRVGGGNPELGVMMAQYNRQALLHSLHQYRENLDEFIHIIEQEKWELLEEKFKFNQQARPDFVGVRNQDE</sequence>
<dbReference type="Pfam" id="PF02153">
    <property type="entry name" value="PDH_N"/>
    <property type="match status" value="1"/>
</dbReference>
<comment type="similarity">
    <text evidence="1">Belongs to the prephenate/arogenate dehydrogenase family.</text>
</comment>
<gene>
    <name evidence="4" type="ORF">H6F99_24180</name>
</gene>
<dbReference type="InterPro" id="IPR046826">
    <property type="entry name" value="PDH_N"/>
</dbReference>
<dbReference type="InterPro" id="IPR008927">
    <property type="entry name" value="6-PGluconate_DH-like_C_sf"/>
</dbReference>
<organism evidence="4 5">
    <name type="scientific">Aphanizomenon flos-aquae FACHB-1040</name>
    <dbReference type="NCBI Taxonomy" id="2692887"/>
    <lineage>
        <taxon>Bacteria</taxon>
        <taxon>Bacillati</taxon>
        <taxon>Cyanobacteriota</taxon>
        <taxon>Cyanophyceae</taxon>
        <taxon>Nostocales</taxon>
        <taxon>Aphanizomenonaceae</taxon>
        <taxon>Aphanizomenon</taxon>
    </lineage>
</organism>
<evidence type="ECO:0000256" key="1">
    <source>
        <dbReference type="ARBA" id="ARBA00007964"/>
    </source>
</evidence>
<dbReference type="InterPro" id="IPR050812">
    <property type="entry name" value="Preph/Arog_dehydrog"/>
</dbReference>
<dbReference type="NCBIfam" id="NF005650">
    <property type="entry name" value="PRK07417.1"/>
    <property type="match status" value="1"/>
</dbReference>
<evidence type="ECO:0000313" key="4">
    <source>
        <dbReference type="EMBL" id="MBD2281256.1"/>
    </source>
</evidence>
<dbReference type="InterPro" id="IPR036291">
    <property type="entry name" value="NAD(P)-bd_dom_sf"/>
</dbReference>
<accession>A0ABR8C5E7</accession>
<dbReference type="Gene3D" id="1.10.3660.10">
    <property type="entry name" value="6-phosphogluconate dehydrogenase C-terminal like domain"/>
    <property type="match status" value="1"/>
</dbReference>
<reference evidence="4 5" key="1">
    <citation type="journal article" date="2020" name="ISME J.">
        <title>Comparative genomics reveals insights into cyanobacterial evolution and habitat adaptation.</title>
        <authorList>
            <person name="Chen M.Y."/>
            <person name="Teng W.K."/>
            <person name="Zhao L."/>
            <person name="Hu C.X."/>
            <person name="Zhou Y.K."/>
            <person name="Han B.P."/>
            <person name="Song L.R."/>
            <person name="Shu W.S."/>
        </authorList>
    </citation>
    <scope>NUCLEOTIDE SEQUENCE [LARGE SCALE GENOMIC DNA]</scope>
    <source>
        <strain evidence="4 5">FACHB-1040</strain>
    </source>
</reference>
<evidence type="ECO:0000313" key="5">
    <source>
        <dbReference type="Proteomes" id="UP000606721"/>
    </source>
</evidence>
<dbReference type="EMBL" id="JACJQT010000101">
    <property type="protein sequence ID" value="MBD2281256.1"/>
    <property type="molecule type" value="Genomic_DNA"/>
</dbReference>
<dbReference type="Proteomes" id="UP000606721">
    <property type="component" value="Unassembled WGS sequence"/>
</dbReference>
<name>A0ABR8C5E7_APHFL</name>
<dbReference type="PROSITE" id="PS51176">
    <property type="entry name" value="PDH_ADH"/>
    <property type="match status" value="1"/>
</dbReference>
<dbReference type="InterPro" id="IPR003099">
    <property type="entry name" value="Prephen_DH"/>
</dbReference>
<dbReference type="InterPro" id="IPR046825">
    <property type="entry name" value="PDH_C"/>
</dbReference>
<keyword evidence="5" id="KW-1185">Reference proteome</keyword>
<dbReference type="PANTHER" id="PTHR21363">
    <property type="entry name" value="PREPHENATE DEHYDROGENASE"/>
    <property type="match status" value="1"/>
</dbReference>
<dbReference type="Gene3D" id="3.40.50.720">
    <property type="entry name" value="NAD(P)-binding Rossmann-like Domain"/>
    <property type="match status" value="1"/>
</dbReference>
<dbReference type="SUPFAM" id="SSF51735">
    <property type="entry name" value="NAD(P)-binding Rossmann-fold domains"/>
    <property type="match status" value="1"/>
</dbReference>
<dbReference type="RefSeq" id="WP_053539851.1">
    <property type="nucleotide sequence ID" value="NZ_JACJQT010000101.1"/>
</dbReference>
<dbReference type="Pfam" id="PF20463">
    <property type="entry name" value="PDH_C"/>
    <property type="match status" value="1"/>
</dbReference>